<protein>
    <submittedName>
        <fullName evidence="2">Uncharacterized protein</fullName>
    </submittedName>
</protein>
<proteinExistence type="predicted"/>
<organism evidence="2 3">
    <name type="scientific">Nezara viridula</name>
    <name type="common">Southern green stink bug</name>
    <name type="synonym">Cimex viridulus</name>
    <dbReference type="NCBI Taxonomy" id="85310"/>
    <lineage>
        <taxon>Eukaryota</taxon>
        <taxon>Metazoa</taxon>
        <taxon>Ecdysozoa</taxon>
        <taxon>Arthropoda</taxon>
        <taxon>Hexapoda</taxon>
        <taxon>Insecta</taxon>
        <taxon>Pterygota</taxon>
        <taxon>Neoptera</taxon>
        <taxon>Paraneoptera</taxon>
        <taxon>Hemiptera</taxon>
        <taxon>Heteroptera</taxon>
        <taxon>Panheteroptera</taxon>
        <taxon>Pentatomomorpha</taxon>
        <taxon>Pentatomoidea</taxon>
        <taxon>Pentatomidae</taxon>
        <taxon>Pentatominae</taxon>
        <taxon>Nezara</taxon>
    </lineage>
</organism>
<keyword evidence="3" id="KW-1185">Reference proteome</keyword>
<accession>A0A9P0HPH3</accession>
<feature type="chain" id="PRO_5040234032" evidence="1">
    <location>
        <begin position="16"/>
        <end position="187"/>
    </location>
</feature>
<evidence type="ECO:0000313" key="3">
    <source>
        <dbReference type="Proteomes" id="UP001152798"/>
    </source>
</evidence>
<sequence length="187" mass="21219">MLFFKVLVVLLFADSYEIFIPESLPFQMPKILQQIDEIATMHLFSLVHCIKGFDFSGGADTTDELGTDQSDNSTMGCFWECVLTNIDMMKDGHLEYVGSEENEILKHTFDACSKKEIMKVVDGCPLAHMFLLCEYATFLEKATIDVFSFHQGIIGFAKNSTTLLMELKAKLEMIQKNIPKDAFNPFM</sequence>
<dbReference type="Proteomes" id="UP001152798">
    <property type="component" value="Chromosome 6"/>
</dbReference>
<keyword evidence="1" id="KW-0732">Signal</keyword>
<dbReference type="InterPro" id="IPR036728">
    <property type="entry name" value="PBP_GOBP_sf"/>
</dbReference>
<gene>
    <name evidence="2" type="ORF">NEZAVI_LOCUS14472</name>
</gene>
<dbReference type="SUPFAM" id="SSF47565">
    <property type="entry name" value="Insect pheromone/odorant-binding proteins"/>
    <property type="match status" value="1"/>
</dbReference>
<feature type="signal peptide" evidence="1">
    <location>
        <begin position="1"/>
        <end position="15"/>
    </location>
</feature>
<dbReference type="GO" id="GO:0005549">
    <property type="term" value="F:odorant binding"/>
    <property type="evidence" value="ECO:0007669"/>
    <property type="project" value="InterPro"/>
</dbReference>
<evidence type="ECO:0000313" key="2">
    <source>
        <dbReference type="EMBL" id="CAH1406560.1"/>
    </source>
</evidence>
<dbReference type="Gene3D" id="1.10.238.20">
    <property type="entry name" value="Pheromone/general odorant binding protein domain"/>
    <property type="match status" value="1"/>
</dbReference>
<dbReference type="AlphaFoldDB" id="A0A9P0HPH3"/>
<dbReference type="CDD" id="cd23992">
    <property type="entry name" value="PBP_GOBP"/>
    <property type="match status" value="1"/>
</dbReference>
<reference evidence="2" key="1">
    <citation type="submission" date="2022-01" db="EMBL/GenBank/DDBJ databases">
        <authorList>
            <person name="King R."/>
        </authorList>
    </citation>
    <scope>NUCLEOTIDE SEQUENCE</scope>
</reference>
<evidence type="ECO:0000256" key="1">
    <source>
        <dbReference type="SAM" id="SignalP"/>
    </source>
</evidence>
<name>A0A9P0HPH3_NEZVI</name>
<dbReference type="EMBL" id="OV725082">
    <property type="protein sequence ID" value="CAH1406560.1"/>
    <property type="molecule type" value="Genomic_DNA"/>
</dbReference>
<dbReference type="OrthoDB" id="6620256at2759"/>